<dbReference type="Gene3D" id="3.40.50.2300">
    <property type="match status" value="2"/>
</dbReference>
<organism evidence="6 7">
    <name type="scientific">Celerinatantimonas yamalensis</name>
    <dbReference type="NCBI Taxonomy" id="559956"/>
    <lineage>
        <taxon>Bacteria</taxon>
        <taxon>Pseudomonadati</taxon>
        <taxon>Pseudomonadota</taxon>
        <taxon>Gammaproteobacteria</taxon>
        <taxon>Celerinatantimonadaceae</taxon>
        <taxon>Celerinatantimonas</taxon>
    </lineage>
</organism>
<feature type="domain" description="Periplasmic binding protein" evidence="5">
    <location>
        <begin position="36"/>
        <end position="289"/>
    </location>
</feature>
<evidence type="ECO:0000313" key="7">
    <source>
        <dbReference type="Proteomes" id="UP001629953"/>
    </source>
</evidence>
<dbReference type="Pfam" id="PF13407">
    <property type="entry name" value="Peripla_BP_4"/>
    <property type="match status" value="1"/>
</dbReference>
<sequence length="313" mass="34543">MSRRISTQKAGLLACLLLSTLFSPLALAKFITVAGNKADNFQNQLLSGIEQAVDGRGDESYMDVANGDFARQLEQIRQYVKTGTDAIIIVSTTRDPKQVQQIIDVSANKPLVFVNQEPLADLNKLPKHTAYVGSNEKDSGTMEMEELARLANYQGKVALLIGEPKHSAAIMRTQDVKDVIAKYPKMKLVTSEVANWNRNEAYQITKKWLSSKLDFNILVANNDEMIIGAILAMQDAGVDPKKYLTGGVDATQDALRLMAQGDLSVTVLQDAAKQGTTAVDVTYQLIQGEPTSPTYWVPFRLVTPQNYQQYLVK</sequence>
<evidence type="ECO:0000313" key="6">
    <source>
        <dbReference type="EMBL" id="MFM2484481.1"/>
    </source>
</evidence>
<reference evidence="6 7" key="1">
    <citation type="journal article" date="2013" name="Int. J. Syst. Evol. Microbiol.">
        <title>Celerinatantimonas yamalensis sp. nov., a cold-adapted diazotrophic bacterium from a cold permafrost brine.</title>
        <authorList>
            <person name="Shcherbakova V."/>
            <person name="Chuvilskaya N."/>
            <person name="Rivkina E."/>
            <person name="Demidov N."/>
            <person name="Uchaeva V."/>
            <person name="Suetin S."/>
            <person name="Suzina N."/>
            <person name="Gilichinsky D."/>
        </authorList>
    </citation>
    <scope>NUCLEOTIDE SEQUENCE [LARGE SCALE GENOMIC DNA]</scope>
    <source>
        <strain evidence="6 7">C7</strain>
    </source>
</reference>
<evidence type="ECO:0000256" key="4">
    <source>
        <dbReference type="SAM" id="SignalP"/>
    </source>
</evidence>
<dbReference type="InterPro" id="IPR028082">
    <property type="entry name" value="Peripla_BP_I"/>
</dbReference>
<dbReference type="PANTHER" id="PTHR46847">
    <property type="entry name" value="D-ALLOSE-BINDING PERIPLASMIC PROTEIN-RELATED"/>
    <property type="match status" value="1"/>
</dbReference>
<protein>
    <submittedName>
        <fullName evidence="6">Substrate-binding domain-containing protein</fullName>
    </submittedName>
</protein>
<dbReference type="SUPFAM" id="SSF53822">
    <property type="entry name" value="Periplasmic binding protein-like I"/>
    <property type="match status" value="1"/>
</dbReference>
<dbReference type="RefSeq" id="WP_408622659.1">
    <property type="nucleotide sequence ID" value="NZ_JBEQCT010000002.1"/>
</dbReference>
<comment type="similarity">
    <text evidence="2">Belongs to the bacterial solute-binding protein 2 family.</text>
</comment>
<keyword evidence="3 4" id="KW-0732">Signal</keyword>
<comment type="subcellular location">
    <subcellularLocation>
        <location evidence="1">Cell envelope</location>
    </subcellularLocation>
</comment>
<dbReference type="EMBL" id="JBEQCT010000002">
    <property type="protein sequence ID" value="MFM2484481.1"/>
    <property type="molecule type" value="Genomic_DNA"/>
</dbReference>
<evidence type="ECO:0000259" key="5">
    <source>
        <dbReference type="Pfam" id="PF13407"/>
    </source>
</evidence>
<keyword evidence="7" id="KW-1185">Reference proteome</keyword>
<proteinExistence type="inferred from homology"/>
<name>A0ABW9G498_9GAMM</name>
<evidence type="ECO:0000256" key="1">
    <source>
        <dbReference type="ARBA" id="ARBA00004196"/>
    </source>
</evidence>
<gene>
    <name evidence="6" type="ORF">ABUE30_05275</name>
</gene>
<accession>A0ABW9G498</accession>
<evidence type="ECO:0000256" key="2">
    <source>
        <dbReference type="ARBA" id="ARBA00007639"/>
    </source>
</evidence>
<evidence type="ECO:0000256" key="3">
    <source>
        <dbReference type="ARBA" id="ARBA00022729"/>
    </source>
</evidence>
<dbReference type="PANTHER" id="PTHR46847:SF1">
    <property type="entry name" value="D-ALLOSE-BINDING PERIPLASMIC PROTEIN-RELATED"/>
    <property type="match status" value="1"/>
</dbReference>
<comment type="caution">
    <text evidence="6">The sequence shown here is derived from an EMBL/GenBank/DDBJ whole genome shotgun (WGS) entry which is preliminary data.</text>
</comment>
<feature type="signal peptide" evidence="4">
    <location>
        <begin position="1"/>
        <end position="28"/>
    </location>
</feature>
<dbReference type="Proteomes" id="UP001629953">
    <property type="component" value="Unassembled WGS sequence"/>
</dbReference>
<feature type="chain" id="PRO_5045499560" evidence="4">
    <location>
        <begin position="29"/>
        <end position="313"/>
    </location>
</feature>
<dbReference type="InterPro" id="IPR025997">
    <property type="entry name" value="SBP_2_dom"/>
</dbReference>